<keyword evidence="2" id="KW-0472">Membrane</keyword>
<feature type="region of interest" description="Disordered" evidence="1">
    <location>
        <begin position="389"/>
        <end position="485"/>
    </location>
</feature>
<dbReference type="InterPro" id="IPR055588">
    <property type="entry name" value="DUF7164"/>
</dbReference>
<keyword evidence="2" id="KW-0812">Transmembrane</keyword>
<feature type="compositionally biased region" description="Basic and acidic residues" evidence="1">
    <location>
        <begin position="617"/>
        <end position="632"/>
    </location>
</feature>
<dbReference type="Pfam" id="PF23741">
    <property type="entry name" value="DUF7164"/>
    <property type="match status" value="1"/>
</dbReference>
<feature type="domain" description="DUF7164" evidence="3">
    <location>
        <begin position="665"/>
        <end position="898"/>
    </location>
</feature>
<dbReference type="EMBL" id="LN714500">
    <property type="protein sequence ID" value="CEL76708.1"/>
    <property type="molecule type" value="Genomic_DNA"/>
</dbReference>
<feature type="compositionally biased region" description="Polar residues" evidence="1">
    <location>
        <begin position="168"/>
        <end position="183"/>
    </location>
</feature>
<evidence type="ECO:0000259" key="3">
    <source>
        <dbReference type="Pfam" id="PF23741"/>
    </source>
</evidence>
<evidence type="ECO:0000313" key="4">
    <source>
        <dbReference type="EMBL" id="CEL76708.1"/>
    </source>
</evidence>
<gene>
    <name evidence="4" type="ORF">BN1205_064370</name>
</gene>
<feature type="region of interest" description="Disordered" evidence="1">
    <location>
        <begin position="1033"/>
        <end position="1077"/>
    </location>
</feature>
<feature type="transmembrane region" description="Helical" evidence="2">
    <location>
        <begin position="50"/>
        <end position="71"/>
    </location>
</feature>
<evidence type="ECO:0000256" key="2">
    <source>
        <dbReference type="SAM" id="Phobius"/>
    </source>
</evidence>
<feature type="region of interest" description="Disordered" evidence="1">
    <location>
        <begin position="572"/>
        <end position="667"/>
    </location>
</feature>
<reference evidence="4" key="1">
    <citation type="journal article" date="2015" name="PLoS ONE">
        <title>Comprehensive Evaluation of Toxoplasma gondii VEG and Neospora caninum LIV Genomes with Tachyzoite Stage Transcriptome and Proteome Defines Novel Transcript Features.</title>
        <authorList>
            <person name="Ramaprasad A."/>
            <person name="Mourier T."/>
            <person name="Naeem R."/>
            <person name="Malas T.B."/>
            <person name="Moussa E."/>
            <person name="Panigrahi A."/>
            <person name="Vermont S.J."/>
            <person name="Otto T.D."/>
            <person name="Wastling J."/>
            <person name="Pain A."/>
        </authorList>
    </citation>
    <scope>NUCLEOTIDE SEQUENCE</scope>
    <source>
        <strain evidence="4">VEG</strain>
    </source>
</reference>
<accession>A0A0F7V9A7</accession>
<protein>
    <recommendedName>
        <fullName evidence="3">DUF7164 domain-containing protein</fullName>
    </recommendedName>
</protein>
<name>A0A0F7V9A7_TOXGV</name>
<evidence type="ECO:0000256" key="1">
    <source>
        <dbReference type="SAM" id="MobiDB-lite"/>
    </source>
</evidence>
<proteinExistence type="predicted"/>
<sequence>MADRRGLSLFVDDEDEEPSSLPRQGRLSRLVELPLLRFVRKFLRCGSHMFCAASCALAGGLVLLACIYVNVFTLTRFLSASPEELVSLSTNWLPSLNKQGMFSSLLSSSEVEPAAFTAVELPQKTEVTFVLDDRLLSCPWQVRSGREKRKGRFVANVLEEADKEKAKGTSSNGTDAPNTPSPSHKTRGCTLAPAVFFQLGSGKNESPSLDFSADLEAVCNLVREEEQGQQATVLALPPFLPLSPFAKAKKPEVAIVSVATRFESSRSSSSSHTLTLSGLTHWPPPVSVAYTRAVLSRPGASIRSQKRNTSVLLPGVDYPATRVFMLYVPRPAETTEASLTQIDQAFGFIESWRYTFSVSQDERKETVVLPNSRLPPEFSQDALTGENLFFASTGAKKTRRSNSSRPRDRWRPTLVSASSNGDTENADEPGENRELQSKRTHAVPNASSVPASSLPVSLRVPSSITSSPGSSAFLPSGSREAGEEAVKEARTAEESALHTDFDLETLFEGLPDAEGAIGSSTVLKTPVVNDVLLVVDPRIPRPLLPWICDELDDLGGLDGMRADLQQRLQRGLSLRQRSKPPRSSETLQKEAGIQEKKGTGEVDSTQEEKGVEEEVDKESRPEAGGRGERRLQDFAVNNEKARAAKEGFKRKLAVPGSGSGETKDTESEIQQHRCIIVRVLLDETQENPSWTQKHPAMHSVSALTHPIVAWLIGQYDLGMRSDNDAFLSPALLRNENTPWMCGVKETGEVDFSFFTGWGGYNSETNRKVLPEYSRLLKLRHQHVHNIGSTWYGRPSDIIRIARLTVKVGNFLMNADPVFVRRDGEWPVWYRGVLLLYSAEIAVNHLVDKHRLFVRKDLLDTSASEAILWSTSPGLHIHCWHTPDFFSKHKFGDGGYNEAELFRSPNFDFEDVRWYSFVNAANGKRRRLLQLQEEVKRRGKPHRRKDTHAPLSWLLDAVLVQAFSLCPSEKPYAQKGGKMCCKYKSLCSRQTRQSQKSDDPCCRLEEDAAGCVLQPCRDWSSREAGLSDLVATARDDLTGGAESNTPPITEPFRREGNGEAKQLPGNLSASRPPSPPSSFQGLMAFRKKLALENFTTT</sequence>
<feature type="compositionally biased region" description="Low complexity" evidence="1">
    <location>
        <begin position="442"/>
        <end position="471"/>
    </location>
</feature>
<keyword evidence="2" id="KW-1133">Transmembrane helix</keyword>
<dbReference type="AlphaFoldDB" id="A0A0F7V9A7"/>
<feature type="region of interest" description="Disordered" evidence="1">
    <location>
        <begin position="163"/>
        <end position="187"/>
    </location>
</feature>
<feature type="compositionally biased region" description="Basic and acidic residues" evidence="1">
    <location>
        <begin position="639"/>
        <end position="649"/>
    </location>
</feature>
<organism evidence="4">
    <name type="scientific">Toxoplasma gondii (strain ATCC 50861 / VEG)</name>
    <dbReference type="NCBI Taxonomy" id="432359"/>
    <lineage>
        <taxon>Eukaryota</taxon>
        <taxon>Sar</taxon>
        <taxon>Alveolata</taxon>
        <taxon>Apicomplexa</taxon>
        <taxon>Conoidasida</taxon>
        <taxon>Coccidia</taxon>
        <taxon>Eucoccidiorida</taxon>
        <taxon>Eimeriorina</taxon>
        <taxon>Sarcocystidae</taxon>
        <taxon>Toxoplasma</taxon>
    </lineage>
</organism>